<keyword evidence="2" id="KW-1185">Reference proteome</keyword>
<comment type="caution">
    <text evidence="1">The sequence shown here is derived from an EMBL/GenBank/DDBJ whole genome shotgun (WGS) entry which is preliminary data.</text>
</comment>
<reference evidence="1 2" key="1">
    <citation type="submission" date="2019-12" db="EMBL/GenBank/DDBJ databases">
        <title>Genomic-based taxomic classification of the family Erythrobacteraceae.</title>
        <authorList>
            <person name="Xu L."/>
        </authorList>
    </citation>
    <scope>NUCLEOTIDE SEQUENCE [LARGE SCALE GENOMIC DNA]</scope>
    <source>
        <strain evidence="1 2">RC4-10-4</strain>
    </source>
</reference>
<evidence type="ECO:0000313" key="1">
    <source>
        <dbReference type="EMBL" id="MXO92540.1"/>
    </source>
</evidence>
<protein>
    <submittedName>
        <fullName evidence="1">Uncharacterized protein</fullName>
    </submittedName>
</protein>
<dbReference type="OrthoDB" id="6194699at2"/>
<organism evidence="1 2">
    <name type="scientific">Aurantiacibacter arachoides</name>
    <dbReference type="NCBI Taxonomy" id="1850444"/>
    <lineage>
        <taxon>Bacteria</taxon>
        <taxon>Pseudomonadati</taxon>
        <taxon>Pseudomonadota</taxon>
        <taxon>Alphaproteobacteria</taxon>
        <taxon>Sphingomonadales</taxon>
        <taxon>Erythrobacteraceae</taxon>
        <taxon>Aurantiacibacter</taxon>
    </lineage>
</organism>
<proteinExistence type="predicted"/>
<name>A0A844ZZ67_9SPHN</name>
<dbReference type="RefSeq" id="WP_131451911.1">
    <property type="nucleotide sequence ID" value="NZ_BMJK01000001.1"/>
</dbReference>
<dbReference type="Proteomes" id="UP000460626">
    <property type="component" value="Unassembled WGS sequence"/>
</dbReference>
<dbReference type="EMBL" id="WTYH01000001">
    <property type="protein sequence ID" value="MXO92540.1"/>
    <property type="molecule type" value="Genomic_DNA"/>
</dbReference>
<dbReference type="AlphaFoldDB" id="A0A844ZZ67"/>
<accession>A0A844ZZ67</accession>
<evidence type="ECO:0000313" key="2">
    <source>
        <dbReference type="Proteomes" id="UP000460626"/>
    </source>
</evidence>
<sequence length="106" mass="11378">MPTQRGASLAGRIIEPSLYGGASAEAAVLGVVAGEAVDFTKTYARAGFGYENPVDYVGRVTDDGNRITGVWSLRDMNGSFEMIHHAAREEAEEREAAEELTLSVRS</sequence>
<gene>
    <name evidence="1" type="ORF">GRI62_02835</name>
</gene>